<dbReference type="Pfam" id="PF06961">
    <property type="entry name" value="DUF1294"/>
    <property type="match status" value="1"/>
</dbReference>
<evidence type="ECO:0000256" key="1">
    <source>
        <dbReference type="SAM" id="Phobius"/>
    </source>
</evidence>
<dbReference type="KEGG" id="fmr:Fuma_05957"/>
<evidence type="ECO:0000313" key="3">
    <source>
        <dbReference type="Proteomes" id="UP000187735"/>
    </source>
</evidence>
<proteinExistence type="predicted"/>
<keyword evidence="1" id="KW-0472">Membrane</keyword>
<keyword evidence="1" id="KW-0812">Transmembrane</keyword>
<keyword evidence="3" id="KW-1185">Reference proteome</keyword>
<accession>A0A1P8WQG0</accession>
<dbReference type="OrthoDB" id="1698854at2"/>
<feature type="transmembrane region" description="Helical" evidence="1">
    <location>
        <begin position="108"/>
        <end position="128"/>
    </location>
</feature>
<keyword evidence="1" id="KW-1133">Transmembrane helix</keyword>
<evidence type="ECO:0000313" key="2">
    <source>
        <dbReference type="EMBL" id="APZ96289.1"/>
    </source>
</evidence>
<dbReference type="RefSeq" id="WP_083732422.1">
    <property type="nucleotide sequence ID" value="NZ_CP017641.1"/>
</dbReference>
<dbReference type="InterPro" id="IPR010718">
    <property type="entry name" value="DUF1294"/>
</dbReference>
<organism evidence="2 3">
    <name type="scientific">Fuerstiella marisgermanici</name>
    <dbReference type="NCBI Taxonomy" id="1891926"/>
    <lineage>
        <taxon>Bacteria</taxon>
        <taxon>Pseudomonadati</taxon>
        <taxon>Planctomycetota</taxon>
        <taxon>Planctomycetia</taxon>
        <taxon>Planctomycetales</taxon>
        <taxon>Planctomycetaceae</taxon>
        <taxon>Fuerstiella</taxon>
    </lineage>
</organism>
<dbReference type="Proteomes" id="UP000187735">
    <property type="component" value="Chromosome"/>
</dbReference>
<dbReference type="AlphaFoldDB" id="A0A1P8WQG0"/>
<sequence length="131" mass="14347">MKTPDFRKPWLLIAGFWFLCAAGLLAASLLTDAFTPGLAGDLYCAAVALFSPLALAAFGWDKWKAERDGRRIPEKRLLLLAFLGGWPGAVAGQQWFRHKTIKPVFRSILVAIAVLHLVAVGFVVYRSFGSA</sequence>
<feature type="transmembrane region" description="Helical" evidence="1">
    <location>
        <begin position="36"/>
        <end position="56"/>
    </location>
</feature>
<reference evidence="2 3" key="1">
    <citation type="journal article" date="2016" name="Front. Microbiol.">
        <title>Fuerstia marisgermanicae gen. nov., sp. nov., an Unusual Member of the Phylum Planctomycetes from the German Wadden Sea.</title>
        <authorList>
            <person name="Kohn T."/>
            <person name="Heuer A."/>
            <person name="Jogler M."/>
            <person name="Vollmers J."/>
            <person name="Boedeker C."/>
            <person name="Bunk B."/>
            <person name="Rast P."/>
            <person name="Borchert D."/>
            <person name="Glockner I."/>
            <person name="Freese H.M."/>
            <person name="Klenk H.P."/>
            <person name="Overmann J."/>
            <person name="Kaster A.K."/>
            <person name="Rohde M."/>
            <person name="Wiegand S."/>
            <person name="Jogler C."/>
        </authorList>
    </citation>
    <scope>NUCLEOTIDE SEQUENCE [LARGE SCALE GENOMIC DNA]</scope>
    <source>
        <strain evidence="2 3">NH11</strain>
    </source>
</reference>
<name>A0A1P8WQG0_9PLAN</name>
<evidence type="ECO:0008006" key="4">
    <source>
        <dbReference type="Google" id="ProtNLM"/>
    </source>
</evidence>
<protein>
    <recommendedName>
        <fullName evidence="4">DUF1294 domain-containing protein</fullName>
    </recommendedName>
</protein>
<dbReference type="EMBL" id="CP017641">
    <property type="protein sequence ID" value="APZ96289.1"/>
    <property type="molecule type" value="Genomic_DNA"/>
</dbReference>
<gene>
    <name evidence="2" type="ORF">Fuma_05957</name>
</gene>